<evidence type="ECO:0000256" key="1">
    <source>
        <dbReference type="SAM" id="MobiDB-lite"/>
    </source>
</evidence>
<proteinExistence type="predicted"/>
<evidence type="ECO:0000313" key="3">
    <source>
        <dbReference type="Proteomes" id="UP000886998"/>
    </source>
</evidence>
<accession>A0A8X6M9H9</accession>
<gene>
    <name evidence="2" type="ORF">TNIN_99311</name>
</gene>
<evidence type="ECO:0000313" key="2">
    <source>
        <dbReference type="EMBL" id="GFS37119.1"/>
    </source>
</evidence>
<reference evidence="2" key="1">
    <citation type="submission" date="2020-08" db="EMBL/GenBank/DDBJ databases">
        <title>Multicomponent nature underlies the extraordinary mechanical properties of spider dragline silk.</title>
        <authorList>
            <person name="Kono N."/>
            <person name="Nakamura H."/>
            <person name="Mori M."/>
            <person name="Yoshida Y."/>
            <person name="Ohtoshi R."/>
            <person name="Malay A.D."/>
            <person name="Moran D.A.P."/>
            <person name="Tomita M."/>
            <person name="Numata K."/>
            <person name="Arakawa K."/>
        </authorList>
    </citation>
    <scope>NUCLEOTIDE SEQUENCE</scope>
</reference>
<dbReference type="AlphaFoldDB" id="A0A8X6M9H9"/>
<organism evidence="2 3">
    <name type="scientific">Trichonephila inaurata madagascariensis</name>
    <dbReference type="NCBI Taxonomy" id="2747483"/>
    <lineage>
        <taxon>Eukaryota</taxon>
        <taxon>Metazoa</taxon>
        <taxon>Ecdysozoa</taxon>
        <taxon>Arthropoda</taxon>
        <taxon>Chelicerata</taxon>
        <taxon>Arachnida</taxon>
        <taxon>Araneae</taxon>
        <taxon>Araneomorphae</taxon>
        <taxon>Entelegynae</taxon>
        <taxon>Araneoidea</taxon>
        <taxon>Nephilidae</taxon>
        <taxon>Trichonephila</taxon>
        <taxon>Trichonephila inaurata</taxon>
    </lineage>
</organism>
<comment type="caution">
    <text evidence="2">The sequence shown here is derived from an EMBL/GenBank/DDBJ whole genome shotgun (WGS) entry which is preliminary data.</text>
</comment>
<dbReference type="Proteomes" id="UP000886998">
    <property type="component" value="Unassembled WGS sequence"/>
</dbReference>
<sequence length="94" mass="11077">MSSPGLRQPAYKKRPPEVRRRKRLTPSSLSENQDRKRRPPIKSNHKKRLPSFFSLYQIARKRNKRMEENYGQVPARGSRPGPTEQRPLQSSRIP</sequence>
<name>A0A8X6M9H9_9ARAC</name>
<dbReference type="EMBL" id="BMAV01024914">
    <property type="protein sequence ID" value="GFS37119.1"/>
    <property type="molecule type" value="Genomic_DNA"/>
</dbReference>
<feature type="region of interest" description="Disordered" evidence="1">
    <location>
        <begin position="1"/>
        <end position="94"/>
    </location>
</feature>
<protein>
    <submittedName>
        <fullName evidence="2">Uncharacterized protein</fullName>
    </submittedName>
</protein>
<feature type="compositionally biased region" description="Basic residues" evidence="1">
    <location>
        <begin position="35"/>
        <end position="49"/>
    </location>
</feature>
<keyword evidence="3" id="KW-1185">Reference proteome</keyword>